<feature type="coiled-coil region" evidence="4">
    <location>
        <begin position="30"/>
        <end position="57"/>
    </location>
</feature>
<dbReference type="PANTHER" id="PTHR22923">
    <property type="entry name" value="CEREBELLIN-RELATED"/>
    <property type="match status" value="1"/>
</dbReference>
<reference evidence="9" key="1">
    <citation type="submission" date="2025-08" db="UniProtKB">
        <authorList>
            <consortium name="RefSeq"/>
        </authorList>
    </citation>
    <scope>IDENTIFICATION</scope>
    <source>
        <tissue evidence="9">Whole sample</tissue>
    </source>
</reference>
<sequence>MVRLGSLLLLLTYTLGFIEGSDGKELPVPISDVMERLVDLEKRLLVQEEKNADLEKRLLEQEILNKAQGDIIQNMASCACPSNEKATTYLSDGSVNPYPSDVEHSQENSSSFNGQINESLPLHHTQTIPSHSVSQIKSNPKTKRDITGRVAFYAYMSHNEDRVGHHQTFVFDHVVTNVGGNYNRHSGIFTSPSQGVYVFSWTLYCETGGYFYSEVVVNSGPVGALRCSAEGVNYLSHVTGVVLVEINQGDIVYIRTHPSNSNIGGVYSSSDYRSSFTGWKLF</sequence>
<evidence type="ECO:0000256" key="2">
    <source>
        <dbReference type="ARBA" id="ARBA00022525"/>
    </source>
</evidence>
<evidence type="ECO:0000256" key="1">
    <source>
        <dbReference type="ARBA" id="ARBA00004613"/>
    </source>
</evidence>
<evidence type="ECO:0000259" key="7">
    <source>
        <dbReference type="PROSITE" id="PS50871"/>
    </source>
</evidence>
<evidence type="ECO:0000313" key="8">
    <source>
        <dbReference type="Proteomes" id="UP000694844"/>
    </source>
</evidence>
<feature type="region of interest" description="Disordered" evidence="5">
    <location>
        <begin position="91"/>
        <end position="112"/>
    </location>
</feature>
<dbReference type="GeneID" id="111117876"/>
<dbReference type="InterPro" id="IPR050822">
    <property type="entry name" value="Cerebellin_Synaptic_Org"/>
</dbReference>
<evidence type="ECO:0000256" key="5">
    <source>
        <dbReference type="SAM" id="MobiDB-lite"/>
    </source>
</evidence>
<dbReference type="SUPFAM" id="SSF49842">
    <property type="entry name" value="TNF-like"/>
    <property type="match status" value="1"/>
</dbReference>
<dbReference type="PRINTS" id="PR00007">
    <property type="entry name" value="COMPLEMNTC1Q"/>
</dbReference>
<dbReference type="AlphaFoldDB" id="A0A8B8CAY9"/>
<evidence type="ECO:0000256" key="3">
    <source>
        <dbReference type="ARBA" id="ARBA00022729"/>
    </source>
</evidence>
<dbReference type="SMART" id="SM00110">
    <property type="entry name" value="C1Q"/>
    <property type="match status" value="1"/>
</dbReference>
<feature type="domain" description="C1q" evidence="7">
    <location>
        <begin position="145"/>
        <end position="282"/>
    </location>
</feature>
<feature type="chain" id="PRO_5034794400" evidence="6">
    <location>
        <begin position="24"/>
        <end position="282"/>
    </location>
</feature>
<feature type="signal peptide" evidence="6">
    <location>
        <begin position="1"/>
        <end position="23"/>
    </location>
</feature>
<protein>
    <submittedName>
        <fullName evidence="9">Uncharacterized protein LOC111117876</fullName>
    </submittedName>
</protein>
<dbReference type="KEGG" id="cvn:111117876"/>
<keyword evidence="2" id="KW-0964">Secreted</keyword>
<dbReference type="PROSITE" id="PS50871">
    <property type="entry name" value="C1Q"/>
    <property type="match status" value="1"/>
</dbReference>
<comment type="subcellular location">
    <subcellularLocation>
        <location evidence="1">Secreted</location>
    </subcellularLocation>
</comment>
<evidence type="ECO:0000256" key="4">
    <source>
        <dbReference type="SAM" id="Coils"/>
    </source>
</evidence>
<dbReference type="PANTHER" id="PTHR22923:SF116">
    <property type="entry name" value="C1Q DOMAIN-CONTAINING PROTEIN"/>
    <property type="match status" value="1"/>
</dbReference>
<keyword evidence="3 6" id="KW-0732">Signal</keyword>
<gene>
    <name evidence="9" type="primary">LOC111117876</name>
</gene>
<dbReference type="RefSeq" id="XP_022312820.1">
    <property type="nucleotide sequence ID" value="XM_022457112.1"/>
</dbReference>
<dbReference type="Pfam" id="PF00386">
    <property type="entry name" value="C1q"/>
    <property type="match status" value="1"/>
</dbReference>
<keyword evidence="8" id="KW-1185">Reference proteome</keyword>
<name>A0A8B8CAY9_CRAVI</name>
<evidence type="ECO:0000313" key="9">
    <source>
        <dbReference type="RefSeq" id="XP_022312820.1"/>
    </source>
</evidence>
<accession>A0A8B8CAY9</accession>
<proteinExistence type="predicted"/>
<dbReference type="GO" id="GO:0005576">
    <property type="term" value="C:extracellular region"/>
    <property type="evidence" value="ECO:0007669"/>
    <property type="project" value="UniProtKB-SubCell"/>
</dbReference>
<organism evidence="8 9">
    <name type="scientific">Crassostrea virginica</name>
    <name type="common">Eastern oyster</name>
    <dbReference type="NCBI Taxonomy" id="6565"/>
    <lineage>
        <taxon>Eukaryota</taxon>
        <taxon>Metazoa</taxon>
        <taxon>Spiralia</taxon>
        <taxon>Lophotrochozoa</taxon>
        <taxon>Mollusca</taxon>
        <taxon>Bivalvia</taxon>
        <taxon>Autobranchia</taxon>
        <taxon>Pteriomorphia</taxon>
        <taxon>Ostreida</taxon>
        <taxon>Ostreoidea</taxon>
        <taxon>Ostreidae</taxon>
        <taxon>Crassostrea</taxon>
    </lineage>
</organism>
<dbReference type="OrthoDB" id="6068567at2759"/>
<keyword evidence="4" id="KW-0175">Coiled coil</keyword>
<dbReference type="InterPro" id="IPR001073">
    <property type="entry name" value="C1q_dom"/>
</dbReference>
<dbReference type="Proteomes" id="UP000694844">
    <property type="component" value="Chromosome 10"/>
</dbReference>
<dbReference type="InterPro" id="IPR008983">
    <property type="entry name" value="Tumour_necrosis_fac-like_dom"/>
</dbReference>
<evidence type="ECO:0000256" key="6">
    <source>
        <dbReference type="SAM" id="SignalP"/>
    </source>
</evidence>
<dbReference type="Gene3D" id="2.60.120.40">
    <property type="match status" value="1"/>
</dbReference>